<evidence type="ECO:0000313" key="3">
    <source>
        <dbReference type="Proteomes" id="UP000008744"/>
    </source>
</evidence>
<evidence type="ECO:0000313" key="2">
    <source>
        <dbReference type="EMBL" id="EDW24890.1"/>
    </source>
</evidence>
<dbReference type="Proteomes" id="UP000008744">
    <property type="component" value="Unassembled WGS sequence"/>
</dbReference>
<accession>B4G5M4</accession>
<organism evidence="3">
    <name type="scientific">Drosophila persimilis</name>
    <name type="common">Fruit fly</name>
    <dbReference type="NCBI Taxonomy" id="7234"/>
    <lineage>
        <taxon>Eukaryota</taxon>
        <taxon>Metazoa</taxon>
        <taxon>Ecdysozoa</taxon>
        <taxon>Arthropoda</taxon>
        <taxon>Hexapoda</taxon>
        <taxon>Insecta</taxon>
        <taxon>Pterygota</taxon>
        <taxon>Neoptera</taxon>
        <taxon>Endopterygota</taxon>
        <taxon>Diptera</taxon>
        <taxon>Brachycera</taxon>
        <taxon>Muscomorpha</taxon>
        <taxon>Ephydroidea</taxon>
        <taxon>Drosophilidae</taxon>
        <taxon>Drosophila</taxon>
        <taxon>Sophophora</taxon>
    </lineage>
</organism>
<name>B4G5M4_DROPE</name>
<dbReference type="EMBL" id="CH479179">
    <property type="protein sequence ID" value="EDW24890.1"/>
    <property type="molecule type" value="Genomic_DNA"/>
</dbReference>
<keyword evidence="3" id="KW-1185">Reference proteome</keyword>
<feature type="compositionally biased region" description="Polar residues" evidence="1">
    <location>
        <begin position="34"/>
        <end position="43"/>
    </location>
</feature>
<feature type="region of interest" description="Disordered" evidence="1">
    <location>
        <begin position="1"/>
        <end position="49"/>
    </location>
</feature>
<gene>
    <name evidence="2" type="primary">Dper\GL23140</name>
    <name evidence="2" type="ORF">Dper_GL23140</name>
</gene>
<evidence type="ECO:0000256" key="1">
    <source>
        <dbReference type="SAM" id="MobiDB-lite"/>
    </source>
</evidence>
<proteinExistence type="predicted"/>
<protein>
    <submittedName>
        <fullName evidence="2">GL23140</fullName>
    </submittedName>
</protein>
<dbReference type="AlphaFoldDB" id="B4G5M4"/>
<reference evidence="2 3" key="1">
    <citation type="journal article" date="2007" name="Nature">
        <title>Evolution of genes and genomes on the Drosophila phylogeny.</title>
        <authorList>
            <consortium name="Drosophila 12 Genomes Consortium"/>
            <person name="Clark A.G."/>
            <person name="Eisen M.B."/>
            <person name="Smith D.R."/>
            <person name="Bergman C.M."/>
            <person name="Oliver B."/>
            <person name="Markow T.A."/>
            <person name="Kaufman T.C."/>
            <person name="Kellis M."/>
            <person name="Gelbart W."/>
            <person name="Iyer V.N."/>
            <person name="Pollard D.A."/>
            <person name="Sackton T.B."/>
            <person name="Larracuente A.M."/>
            <person name="Singh N.D."/>
            <person name="Abad J.P."/>
            <person name="Abt D.N."/>
            <person name="Adryan B."/>
            <person name="Aguade M."/>
            <person name="Akashi H."/>
            <person name="Anderson W.W."/>
            <person name="Aquadro C.F."/>
            <person name="Ardell D.H."/>
            <person name="Arguello R."/>
            <person name="Artieri C.G."/>
            <person name="Barbash D.A."/>
            <person name="Barker D."/>
            <person name="Barsanti P."/>
            <person name="Batterham P."/>
            <person name="Batzoglou S."/>
            <person name="Begun D."/>
            <person name="Bhutkar A."/>
            <person name="Blanco E."/>
            <person name="Bosak S.A."/>
            <person name="Bradley R.K."/>
            <person name="Brand A.D."/>
            <person name="Brent M.R."/>
            <person name="Brooks A.N."/>
            <person name="Brown R.H."/>
            <person name="Butlin R.K."/>
            <person name="Caggese C."/>
            <person name="Calvi B.R."/>
            <person name="Bernardo de Carvalho A."/>
            <person name="Caspi A."/>
            <person name="Castrezana S."/>
            <person name="Celniker S.E."/>
            <person name="Chang J.L."/>
            <person name="Chapple C."/>
            <person name="Chatterji S."/>
            <person name="Chinwalla A."/>
            <person name="Civetta A."/>
            <person name="Clifton S.W."/>
            <person name="Comeron J.M."/>
            <person name="Costello J.C."/>
            <person name="Coyne J.A."/>
            <person name="Daub J."/>
            <person name="David R.G."/>
            <person name="Delcher A.L."/>
            <person name="Delehaunty K."/>
            <person name="Do C.B."/>
            <person name="Ebling H."/>
            <person name="Edwards K."/>
            <person name="Eickbush T."/>
            <person name="Evans J.D."/>
            <person name="Filipski A."/>
            <person name="Findeiss S."/>
            <person name="Freyhult E."/>
            <person name="Fulton L."/>
            <person name="Fulton R."/>
            <person name="Garcia A.C."/>
            <person name="Gardiner A."/>
            <person name="Garfield D.A."/>
            <person name="Garvin B.E."/>
            <person name="Gibson G."/>
            <person name="Gilbert D."/>
            <person name="Gnerre S."/>
            <person name="Godfrey J."/>
            <person name="Good R."/>
            <person name="Gotea V."/>
            <person name="Gravely B."/>
            <person name="Greenberg A.J."/>
            <person name="Griffiths-Jones S."/>
            <person name="Gross S."/>
            <person name="Guigo R."/>
            <person name="Gustafson E.A."/>
            <person name="Haerty W."/>
            <person name="Hahn M.W."/>
            <person name="Halligan D.L."/>
            <person name="Halpern A.L."/>
            <person name="Halter G.M."/>
            <person name="Han M.V."/>
            <person name="Heger A."/>
            <person name="Hillier L."/>
            <person name="Hinrichs A.S."/>
            <person name="Holmes I."/>
            <person name="Hoskins R.A."/>
            <person name="Hubisz M.J."/>
            <person name="Hultmark D."/>
            <person name="Huntley M.A."/>
            <person name="Jaffe D.B."/>
            <person name="Jagadeeshan S."/>
            <person name="Jeck W.R."/>
            <person name="Johnson J."/>
            <person name="Jones C.D."/>
            <person name="Jordan W.C."/>
            <person name="Karpen G.H."/>
            <person name="Kataoka E."/>
            <person name="Keightley P.D."/>
            <person name="Kheradpour P."/>
            <person name="Kirkness E.F."/>
            <person name="Koerich L.B."/>
            <person name="Kristiansen K."/>
            <person name="Kudrna D."/>
            <person name="Kulathinal R.J."/>
            <person name="Kumar S."/>
            <person name="Kwok R."/>
            <person name="Lander E."/>
            <person name="Langley C.H."/>
            <person name="Lapoint R."/>
            <person name="Lazzaro B.P."/>
            <person name="Lee S.J."/>
            <person name="Levesque L."/>
            <person name="Li R."/>
            <person name="Lin C.F."/>
            <person name="Lin M.F."/>
            <person name="Lindblad-Toh K."/>
            <person name="Llopart A."/>
            <person name="Long M."/>
            <person name="Low L."/>
            <person name="Lozovsky E."/>
            <person name="Lu J."/>
            <person name="Luo M."/>
            <person name="Machado C.A."/>
            <person name="Makalowski W."/>
            <person name="Marzo M."/>
            <person name="Matsuda M."/>
            <person name="Matzkin L."/>
            <person name="McAllister B."/>
            <person name="McBride C.S."/>
            <person name="McKernan B."/>
            <person name="McKernan K."/>
            <person name="Mendez-Lago M."/>
            <person name="Minx P."/>
            <person name="Mollenhauer M.U."/>
            <person name="Montooth K."/>
            <person name="Mount S.M."/>
            <person name="Mu X."/>
            <person name="Myers E."/>
            <person name="Negre B."/>
            <person name="Newfeld S."/>
            <person name="Nielsen R."/>
            <person name="Noor M.A."/>
            <person name="O'Grady P."/>
            <person name="Pachter L."/>
            <person name="Papaceit M."/>
            <person name="Parisi M.J."/>
            <person name="Parisi M."/>
            <person name="Parts L."/>
            <person name="Pedersen J.S."/>
            <person name="Pesole G."/>
            <person name="Phillippy A.M."/>
            <person name="Ponting C.P."/>
            <person name="Pop M."/>
            <person name="Porcelli D."/>
            <person name="Powell J.R."/>
            <person name="Prohaska S."/>
            <person name="Pruitt K."/>
            <person name="Puig M."/>
            <person name="Quesneville H."/>
            <person name="Ram K.R."/>
            <person name="Rand D."/>
            <person name="Rasmussen M.D."/>
            <person name="Reed L.K."/>
            <person name="Reenan R."/>
            <person name="Reily A."/>
            <person name="Remington K.A."/>
            <person name="Rieger T.T."/>
            <person name="Ritchie M.G."/>
            <person name="Robin C."/>
            <person name="Rogers Y.H."/>
            <person name="Rohde C."/>
            <person name="Rozas J."/>
            <person name="Rubenfield M.J."/>
            <person name="Ruiz A."/>
            <person name="Russo S."/>
            <person name="Salzberg S.L."/>
            <person name="Sanchez-Gracia A."/>
            <person name="Saranga D.J."/>
            <person name="Sato H."/>
            <person name="Schaeffer S.W."/>
            <person name="Schatz M.C."/>
            <person name="Schlenke T."/>
            <person name="Schwartz R."/>
            <person name="Segarra C."/>
            <person name="Singh R.S."/>
            <person name="Sirot L."/>
            <person name="Sirota M."/>
            <person name="Sisneros N.B."/>
            <person name="Smith C.D."/>
            <person name="Smith T.F."/>
            <person name="Spieth J."/>
            <person name="Stage D.E."/>
            <person name="Stark A."/>
            <person name="Stephan W."/>
            <person name="Strausberg R.L."/>
            <person name="Strempel S."/>
            <person name="Sturgill D."/>
            <person name="Sutton G."/>
            <person name="Sutton G.G."/>
            <person name="Tao W."/>
            <person name="Teichmann S."/>
            <person name="Tobari Y.N."/>
            <person name="Tomimura Y."/>
            <person name="Tsolas J.M."/>
            <person name="Valente V.L."/>
            <person name="Venter E."/>
            <person name="Venter J.C."/>
            <person name="Vicario S."/>
            <person name="Vieira F.G."/>
            <person name="Vilella A.J."/>
            <person name="Villasante A."/>
            <person name="Walenz B."/>
            <person name="Wang J."/>
            <person name="Wasserman M."/>
            <person name="Watts T."/>
            <person name="Wilson D."/>
            <person name="Wilson R.K."/>
            <person name="Wing R.A."/>
            <person name="Wolfner M.F."/>
            <person name="Wong A."/>
            <person name="Wong G.K."/>
            <person name="Wu C.I."/>
            <person name="Wu G."/>
            <person name="Yamamoto D."/>
            <person name="Yang H.P."/>
            <person name="Yang S.P."/>
            <person name="Yorke J.A."/>
            <person name="Yoshida K."/>
            <person name="Zdobnov E."/>
            <person name="Zhang P."/>
            <person name="Zhang Y."/>
            <person name="Zimin A.V."/>
            <person name="Baldwin J."/>
            <person name="Abdouelleil A."/>
            <person name="Abdulkadir J."/>
            <person name="Abebe A."/>
            <person name="Abera B."/>
            <person name="Abreu J."/>
            <person name="Acer S.C."/>
            <person name="Aftuck L."/>
            <person name="Alexander A."/>
            <person name="An P."/>
            <person name="Anderson E."/>
            <person name="Anderson S."/>
            <person name="Arachi H."/>
            <person name="Azer M."/>
            <person name="Bachantsang P."/>
            <person name="Barry A."/>
            <person name="Bayul T."/>
            <person name="Berlin A."/>
            <person name="Bessette D."/>
            <person name="Bloom T."/>
            <person name="Blye J."/>
            <person name="Boguslavskiy L."/>
            <person name="Bonnet C."/>
            <person name="Boukhgalter B."/>
            <person name="Bourzgui I."/>
            <person name="Brown A."/>
            <person name="Cahill P."/>
            <person name="Channer S."/>
            <person name="Cheshatsang Y."/>
            <person name="Chuda L."/>
            <person name="Citroen M."/>
            <person name="Collymore A."/>
            <person name="Cooke P."/>
            <person name="Costello M."/>
            <person name="D'Aco K."/>
            <person name="Daza R."/>
            <person name="De Haan G."/>
            <person name="DeGray S."/>
            <person name="DeMaso C."/>
            <person name="Dhargay N."/>
            <person name="Dooley K."/>
            <person name="Dooley E."/>
            <person name="Doricent M."/>
            <person name="Dorje P."/>
            <person name="Dorjee K."/>
            <person name="Dupes A."/>
            <person name="Elong R."/>
            <person name="Falk J."/>
            <person name="Farina A."/>
            <person name="Faro S."/>
            <person name="Ferguson D."/>
            <person name="Fisher S."/>
            <person name="Foley C.D."/>
            <person name="Franke A."/>
            <person name="Friedrich D."/>
            <person name="Gadbois L."/>
            <person name="Gearin G."/>
            <person name="Gearin C.R."/>
            <person name="Giannoukos G."/>
            <person name="Goode T."/>
            <person name="Graham J."/>
            <person name="Grandbois E."/>
            <person name="Grewal S."/>
            <person name="Gyaltsen K."/>
            <person name="Hafez N."/>
            <person name="Hagos B."/>
            <person name="Hall J."/>
            <person name="Henson C."/>
            <person name="Hollinger A."/>
            <person name="Honan T."/>
            <person name="Huard M.D."/>
            <person name="Hughes L."/>
            <person name="Hurhula B."/>
            <person name="Husby M.E."/>
            <person name="Kamat A."/>
            <person name="Kanga B."/>
            <person name="Kashin S."/>
            <person name="Khazanovich D."/>
            <person name="Kisner P."/>
            <person name="Lance K."/>
            <person name="Lara M."/>
            <person name="Lee W."/>
            <person name="Lennon N."/>
            <person name="Letendre F."/>
            <person name="LeVine R."/>
            <person name="Lipovsky A."/>
            <person name="Liu X."/>
            <person name="Liu J."/>
            <person name="Liu S."/>
            <person name="Lokyitsang T."/>
            <person name="Lokyitsang Y."/>
            <person name="Lubonja R."/>
            <person name="Lui A."/>
            <person name="MacDonald P."/>
            <person name="Magnisalis V."/>
            <person name="Maru K."/>
            <person name="Matthews C."/>
            <person name="McCusker W."/>
            <person name="McDonough S."/>
            <person name="Mehta T."/>
            <person name="Meldrim J."/>
            <person name="Meneus L."/>
            <person name="Mihai O."/>
            <person name="Mihalev A."/>
            <person name="Mihova T."/>
            <person name="Mittelman R."/>
            <person name="Mlenga V."/>
            <person name="Montmayeur A."/>
            <person name="Mulrain L."/>
            <person name="Navidi A."/>
            <person name="Naylor J."/>
            <person name="Negash T."/>
            <person name="Nguyen T."/>
            <person name="Nguyen N."/>
            <person name="Nicol R."/>
            <person name="Norbu C."/>
            <person name="Norbu N."/>
            <person name="Novod N."/>
            <person name="O'Neill B."/>
            <person name="Osman S."/>
            <person name="Markiewicz E."/>
            <person name="Oyono O.L."/>
            <person name="Patti C."/>
            <person name="Phunkhang P."/>
            <person name="Pierre F."/>
            <person name="Priest M."/>
            <person name="Raghuraman S."/>
            <person name="Rege F."/>
            <person name="Reyes R."/>
            <person name="Rise C."/>
            <person name="Rogov P."/>
            <person name="Ross K."/>
            <person name="Ryan E."/>
            <person name="Settipalli S."/>
            <person name="Shea T."/>
            <person name="Sherpa N."/>
            <person name="Shi L."/>
            <person name="Shih D."/>
            <person name="Sparrow T."/>
            <person name="Spaulding J."/>
            <person name="Stalker J."/>
            <person name="Stange-Thomann N."/>
            <person name="Stavropoulos S."/>
            <person name="Stone C."/>
            <person name="Strader C."/>
            <person name="Tesfaye S."/>
            <person name="Thomson T."/>
            <person name="Thoulutsang Y."/>
            <person name="Thoulutsang D."/>
            <person name="Topham K."/>
            <person name="Topping I."/>
            <person name="Tsamla T."/>
            <person name="Vassiliev H."/>
            <person name="Vo A."/>
            <person name="Wangchuk T."/>
            <person name="Wangdi T."/>
            <person name="Weiand M."/>
            <person name="Wilkinson J."/>
            <person name="Wilson A."/>
            <person name="Yadav S."/>
            <person name="Young G."/>
            <person name="Yu Q."/>
            <person name="Zembek L."/>
            <person name="Zhong D."/>
            <person name="Zimmer A."/>
            <person name="Zwirko Z."/>
            <person name="Jaffe D.B."/>
            <person name="Alvarez P."/>
            <person name="Brockman W."/>
            <person name="Butler J."/>
            <person name="Chin C."/>
            <person name="Gnerre S."/>
            <person name="Grabherr M."/>
            <person name="Kleber M."/>
            <person name="Mauceli E."/>
            <person name="MacCallum I."/>
        </authorList>
    </citation>
    <scope>NUCLEOTIDE SEQUENCE [LARGE SCALE GENOMIC DNA]</scope>
    <source>
        <strain evidence="3">MSH-3 / Tucson 14011-0111.49</strain>
    </source>
</reference>
<sequence length="67" mass="7205">MSKYVGQTFATSSGPRRRAAGSREQRAGLCHLLNSPSRTSPGSTKLAPLPLKLKPMLKPMPKPMPTS</sequence>
<dbReference type="HOGENOM" id="CLU_2815152_0_0_1"/>